<accession>A0A328XQI3</accession>
<reference evidence="1 2" key="1">
    <citation type="submission" date="2018-06" db="EMBL/GenBank/DDBJ databases">
        <title>Comparative analysis of microorganisms from saline springs in Andes Mountain Range, Colombia.</title>
        <authorList>
            <person name="Rubin E."/>
        </authorList>
    </citation>
    <scope>NUCLEOTIDE SEQUENCE [LARGE SCALE GENOMIC DNA]</scope>
    <source>
        <strain evidence="1 2">USBA-857</strain>
    </source>
</reference>
<dbReference type="EMBL" id="QLSX01000004">
    <property type="protein sequence ID" value="RAR62126.1"/>
    <property type="molecule type" value="Genomic_DNA"/>
</dbReference>
<protein>
    <submittedName>
        <fullName evidence="1">Uncharacterized protein</fullName>
    </submittedName>
</protein>
<organism evidence="1 2">
    <name type="scientific">Onishia taeanensis</name>
    <dbReference type="NCBI Taxonomy" id="284577"/>
    <lineage>
        <taxon>Bacteria</taxon>
        <taxon>Pseudomonadati</taxon>
        <taxon>Pseudomonadota</taxon>
        <taxon>Gammaproteobacteria</taxon>
        <taxon>Oceanospirillales</taxon>
        <taxon>Halomonadaceae</taxon>
        <taxon>Onishia</taxon>
    </lineage>
</organism>
<evidence type="ECO:0000313" key="2">
    <source>
        <dbReference type="Proteomes" id="UP000249700"/>
    </source>
</evidence>
<sequence>MMMAHWMLWLFANDFAMRFGYVSDCHRLCNSTCVVLVEN</sequence>
<comment type="caution">
    <text evidence="1">The sequence shown here is derived from an EMBL/GenBank/DDBJ whole genome shotgun (WGS) entry which is preliminary data.</text>
</comment>
<proteinExistence type="predicted"/>
<name>A0A328XQI3_9GAMM</name>
<gene>
    <name evidence="1" type="ORF">BCL93_104103</name>
</gene>
<dbReference type="Proteomes" id="UP000249700">
    <property type="component" value="Unassembled WGS sequence"/>
</dbReference>
<evidence type="ECO:0000313" key="1">
    <source>
        <dbReference type="EMBL" id="RAR62126.1"/>
    </source>
</evidence>
<dbReference type="AlphaFoldDB" id="A0A328XQI3"/>